<evidence type="ECO:0000256" key="1">
    <source>
        <dbReference type="SAM" id="SignalP"/>
    </source>
</evidence>
<feature type="chain" id="PRO_5002789813" evidence="1">
    <location>
        <begin position="18"/>
        <end position="144"/>
    </location>
</feature>
<evidence type="ECO:0000313" key="3">
    <source>
        <dbReference type="Proteomes" id="UP000007801"/>
    </source>
</evidence>
<dbReference type="OrthoDB" id="7832357at2759"/>
<keyword evidence="1" id="KW-0732">Signal</keyword>
<organism evidence="2 3">
    <name type="scientific">Drosophila ananassae</name>
    <name type="common">Fruit fly</name>
    <dbReference type="NCBI Taxonomy" id="7217"/>
    <lineage>
        <taxon>Eukaryota</taxon>
        <taxon>Metazoa</taxon>
        <taxon>Ecdysozoa</taxon>
        <taxon>Arthropoda</taxon>
        <taxon>Hexapoda</taxon>
        <taxon>Insecta</taxon>
        <taxon>Pterygota</taxon>
        <taxon>Neoptera</taxon>
        <taxon>Endopterygota</taxon>
        <taxon>Diptera</taxon>
        <taxon>Brachycera</taxon>
        <taxon>Muscomorpha</taxon>
        <taxon>Ephydroidea</taxon>
        <taxon>Drosophilidae</taxon>
        <taxon>Drosophila</taxon>
        <taxon>Sophophora</taxon>
    </lineage>
</organism>
<dbReference type="GeneID" id="6506801"/>
<dbReference type="OMA" id="HQFVQHP"/>
<gene>
    <name evidence="2" type="primary">Dana\GF24168</name>
    <name evidence="2" type="synonym">dana_GLEANR_8913</name>
    <name evidence="2" type="ORF">GF24168</name>
</gene>
<dbReference type="HOGENOM" id="CLU_145011_0_0_1"/>
<protein>
    <submittedName>
        <fullName evidence="2">Uncharacterized protein</fullName>
    </submittedName>
</protein>
<proteinExistence type="predicted"/>
<dbReference type="PhylomeDB" id="B3M8P4"/>
<keyword evidence="3" id="KW-1185">Reference proteome</keyword>
<feature type="signal peptide" evidence="1">
    <location>
        <begin position="1"/>
        <end position="17"/>
    </location>
</feature>
<dbReference type="Proteomes" id="UP000007801">
    <property type="component" value="Unassembled WGS sequence"/>
</dbReference>
<accession>B3M8P4</accession>
<dbReference type="STRING" id="7217.B3M8P4"/>
<dbReference type="AlphaFoldDB" id="B3M8P4"/>
<dbReference type="KEGG" id="dan:6506801"/>
<sequence>MLVLLLIVSTLMDNSNGHPVYILISPGRNLDMNEAVLYHSEPIEALPFVEDPAKIYASNDIFGDVHKLVIGVQNFVQHPPSSLYSAFNQLQTNTQKVDKRQKQKPLGQKVTFDPFGSLALTLGWSAGFQVSNSLSFRPIKLPKG</sequence>
<dbReference type="InParanoid" id="B3M8P4"/>
<evidence type="ECO:0000313" key="2">
    <source>
        <dbReference type="EMBL" id="EDV40018.1"/>
    </source>
</evidence>
<dbReference type="EMBL" id="CH902618">
    <property type="protein sequence ID" value="EDV40018.1"/>
    <property type="molecule type" value="Genomic_DNA"/>
</dbReference>
<reference evidence="2 3" key="1">
    <citation type="journal article" date="2007" name="Nature">
        <title>Evolution of genes and genomes on the Drosophila phylogeny.</title>
        <authorList>
            <consortium name="Drosophila 12 Genomes Consortium"/>
            <person name="Clark A.G."/>
            <person name="Eisen M.B."/>
            <person name="Smith D.R."/>
            <person name="Bergman C.M."/>
            <person name="Oliver B."/>
            <person name="Markow T.A."/>
            <person name="Kaufman T.C."/>
            <person name="Kellis M."/>
            <person name="Gelbart W."/>
            <person name="Iyer V.N."/>
            <person name="Pollard D.A."/>
            <person name="Sackton T.B."/>
            <person name="Larracuente A.M."/>
            <person name="Singh N.D."/>
            <person name="Abad J.P."/>
            <person name="Abt D.N."/>
            <person name="Adryan B."/>
            <person name="Aguade M."/>
            <person name="Akashi H."/>
            <person name="Anderson W.W."/>
            <person name="Aquadro C.F."/>
            <person name="Ardell D.H."/>
            <person name="Arguello R."/>
            <person name="Artieri C.G."/>
            <person name="Barbash D.A."/>
            <person name="Barker D."/>
            <person name="Barsanti P."/>
            <person name="Batterham P."/>
            <person name="Batzoglou S."/>
            <person name="Begun D."/>
            <person name="Bhutkar A."/>
            <person name="Blanco E."/>
            <person name="Bosak S.A."/>
            <person name="Bradley R.K."/>
            <person name="Brand A.D."/>
            <person name="Brent M.R."/>
            <person name="Brooks A.N."/>
            <person name="Brown R.H."/>
            <person name="Butlin R.K."/>
            <person name="Caggese C."/>
            <person name="Calvi B.R."/>
            <person name="Bernardo de Carvalho A."/>
            <person name="Caspi A."/>
            <person name="Castrezana S."/>
            <person name="Celniker S.E."/>
            <person name="Chang J.L."/>
            <person name="Chapple C."/>
            <person name="Chatterji S."/>
            <person name="Chinwalla A."/>
            <person name="Civetta A."/>
            <person name="Clifton S.W."/>
            <person name="Comeron J.M."/>
            <person name="Costello J.C."/>
            <person name="Coyne J.A."/>
            <person name="Daub J."/>
            <person name="David R.G."/>
            <person name="Delcher A.L."/>
            <person name="Delehaunty K."/>
            <person name="Do C.B."/>
            <person name="Ebling H."/>
            <person name="Edwards K."/>
            <person name="Eickbush T."/>
            <person name="Evans J.D."/>
            <person name="Filipski A."/>
            <person name="Findeiss S."/>
            <person name="Freyhult E."/>
            <person name="Fulton L."/>
            <person name="Fulton R."/>
            <person name="Garcia A.C."/>
            <person name="Gardiner A."/>
            <person name="Garfield D.A."/>
            <person name="Garvin B.E."/>
            <person name="Gibson G."/>
            <person name="Gilbert D."/>
            <person name="Gnerre S."/>
            <person name="Godfrey J."/>
            <person name="Good R."/>
            <person name="Gotea V."/>
            <person name="Gravely B."/>
            <person name="Greenberg A.J."/>
            <person name="Griffiths-Jones S."/>
            <person name="Gross S."/>
            <person name="Guigo R."/>
            <person name="Gustafson E.A."/>
            <person name="Haerty W."/>
            <person name="Hahn M.W."/>
            <person name="Halligan D.L."/>
            <person name="Halpern A.L."/>
            <person name="Halter G.M."/>
            <person name="Han M.V."/>
            <person name="Heger A."/>
            <person name="Hillier L."/>
            <person name="Hinrichs A.S."/>
            <person name="Holmes I."/>
            <person name="Hoskins R.A."/>
            <person name="Hubisz M.J."/>
            <person name="Hultmark D."/>
            <person name="Huntley M.A."/>
            <person name="Jaffe D.B."/>
            <person name="Jagadeeshan S."/>
            <person name="Jeck W.R."/>
            <person name="Johnson J."/>
            <person name="Jones C.D."/>
            <person name="Jordan W.C."/>
            <person name="Karpen G.H."/>
            <person name="Kataoka E."/>
            <person name="Keightley P.D."/>
            <person name="Kheradpour P."/>
            <person name="Kirkness E.F."/>
            <person name="Koerich L.B."/>
            <person name="Kristiansen K."/>
            <person name="Kudrna D."/>
            <person name="Kulathinal R.J."/>
            <person name="Kumar S."/>
            <person name="Kwok R."/>
            <person name="Lander E."/>
            <person name="Langley C.H."/>
            <person name="Lapoint R."/>
            <person name="Lazzaro B.P."/>
            <person name="Lee S.J."/>
            <person name="Levesque L."/>
            <person name="Li R."/>
            <person name="Lin C.F."/>
            <person name="Lin M.F."/>
            <person name="Lindblad-Toh K."/>
            <person name="Llopart A."/>
            <person name="Long M."/>
            <person name="Low L."/>
            <person name="Lozovsky E."/>
            <person name="Lu J."/>
            <person name="Luo M."/>
            <person name="Machado C.A."/>
            <person name="Makalowski W."/>
            <person name="Marzo M."/>
            <person name="Matsuda M."/>
            <person name="Matzkin L."/>
            <person name="McAllister B."/>
            <person name="McBride C.S."/>
            <person name="McKernan B."/>
            <person name="McKernan K."/>
            <person name="Mendez-Lago M."/>
            <person name="Minx P."/>
            <person name="Mollenhauer M.U."/>
            <person name="Montooth K."/>
            <person name="Mount S.M."/>
            <person name="Mu X."/>
            <person name="Myers E."/>
            <person name="Negre B."/>
            <person name="Newfeld S."/>
            <person name="Nielsen R."/>
            <person name="Noor M.A."/>
            <person name="O'Grady P."/>
            <person name="Pachter L."/>
            <person name="Papaceit M."/>
            <person name="Parisi M.J."/>
            <person name="Parisi M."/>
            <person name="Parts L."/>
            <person name="Pedersen J.S."/>
            <person name="Pesole G."/>
            <person name="Phillippy A.M."/>
            <person name="Ponting C.P."/>
            <person name="Pop M."/>
            <person name="Porcelli D."/>
            <person name="Powell J.R."/>
            <person name="Prohaska S."/>
            <person name="Pruitt K."/>
            <person name="Puig M."/>
            <person name="Quesneville H."/>
            <person name="Ram K.R."/>
            <person name="Rand D."/>
            <person name="Rasmussen M.D."/>
            <person name="Reed L.K."/>
            <person name="Reenan R."/>
            <person name="Reily A."/>
            <person name="Remington K.A."/>
            <person name="Rieger T.T."/>
            <person name="Ritchie M.G."/>
            <person name="Robin C."/>
            <person name="Rogers Y.H."/>
            <person name="Rohde C."/>
            <person name="Rozas J."/>
            <person name="Rubenfield M.J."/>
            <person name="Ruiz A."/>
            <person name="Russo S."/>
            <person name="Salzberg S.L."/>
            <person name="Sanchez-Gracia A."/>
            <person name="Saranga D.J."/>
            <person name="Sato H."/>
            <person name="Schaeffer S.W."/>
            <person name="Schatz M.C."/>
            <person name="Schlenke T."/>
            <person name="Schwartz R."/>
            <person name="Segarra C."/>
            <person name="Singh R.S."/>
            <person name="Sirot L."/>
            <person name="Sirota M."/>
            <person name="Sisneros N.B."/>
            <person name="Smith C.D."/>
            <person name="Smith T.F."/>
            <person name="Spieth J."/>
            <person name="Stage D.E."/>
            <person name="Stark A."/>
            <person name="Stephan W."/>
            <person name="Strausberg R.L."/>
            <person name="Strempel S."/>
            <person name="Sturgill D."/>
            <person name="Sutton G."/>
            <person name="Sutton G.G."/>
            <person name="Tao W."/>
            <person name="Teichmann S."/>
            <person name="Tobari Y.N."/>
            <person name="Tomimura Y."/>
            <person name="Tsolas J.M."/>
            <person name="Valente V.L."/>
            <person name="Venter E."/>
            <person name="Venter J.C."/>
            <person name="Vicario S."/>
            <person name="Vieira F.G."/>
            <person name="Vilella A.J."/>
            <person name="Villasante A."/>
            <person name="Walenz B."/>
            <person name="Wang J."/>
            <person name="Wasserman M."/>
            <person name="Watts T."/>
            <person name="Wilson D."/>
            <person name="Wilson R.K."/>
            <person name="Wing R.A."/>
            <person name="Wolfner M.F."/>
            <person name="Wong A."/>
            <person name="Wong G.K."/>
            <person name="Wu C.I."/>
            <person name="Wu G."/>
            <person name="Yamamoto D."/>
            <person name="Yang H.P."/>
            <person name="Yang S.P."/>
            <person name="Yorke J.A."/>
            <person name="Yoshida K."/>
            <person name="Zdobnov E."/>
            <person name="Zhang P."/>
            <person name="Zhang Y."/>
            <person name="Zimin A.V."/>
            <person name="Baldwin J."/>
            <person name="Abdouelleil A."/>
            <person name="Abdulkadir J."/>
            <person name="Abebe A."/>
            <person name="Abera B."/>
            <person name="Abreu J."/>
            <person name="Acer S.C."/>
            <person name="Aftuck L."/>
            <person name="Alexander A."/>
            <person name="An P."/>
            <person name="Anderson E."/>
            <person name="Anderson S."/>
            <person name="Arachi H."/>
            <person name="Azer M."/>
            <person name="Bachantsang P."/>
            <person name="Barry A."/>
            <person name="Bayul T."/>
            <person name="Berlin A."/>
            <person name="Bessette D."/>
            <person name="Bloom T."/>
            <person name="Blye J."/>
            <person name="Boguslavskiy L."/>
            <person name="Bonnet C."/>
            <person name="Boukhgalter B."/>
            <person name="Bourzgui I."/>
            <person name="Brown A."/>
            <person name="Cahill P."/>
            <person name="Channer S."/>
            <person name="Cheshatsang Y."/>
            <person name="Chuda L."/>
            <person name="Citroen M."/>
            <person name="Collymore A."/>
            <person name="Cooke P."/>
            <person name="Costello M."/>
            <person name="D'Aco K."/>
            <person name="Daza R."/>
            <person name="De Haan G."/>
            <person name="DeGray S."/>
            <person name="DeMaso C."/>
            <person name="Dhargay N."/>
            <person name="Dooley K."/>
            <person name="Dooley E."/>
            <person name="Doricent M."/>
            <person name="Dorje P."/>
            <person name="Dorjee K."/>
            <person name="Dupes A."/>
            <person name="Elong R."/>
            <person name="Falk J."/>
            <person name="Farina A."/>
            <person name="Faro S."/>
            <person name="Ferguson D."/>
            <person name="Fisher S."/>
            <person name="Foley C.D."/>
            <person name="Franke A."/>
            <person name="Friedrich D."/>
            <person name="Gadbois L."/>
            <person name="Gearin G."/>
            <person name="Gearin C.R."/>
            <person name="Giannoukos G."/>
            <person name="Goode T."/>
            <person name="Graham J."/>
            <person name="Grandbois E."/>
            <person name="Grewal S."/>
            <person name="Gyaltsen K."/>
            <person name="Hafez N."/>
            <person name="Hagos B."/>
            <person name="Hall J."/>
            <person name="Henson C."/>
            <person name="Hollinger A."/>
            <person name="Honan T."/>
            <person name="Huard M.D."/>
            <person name="Hughes L."/>
            <person name="Hurhula B."/>
            <person name="Husby M.E."/>
            <person name="Kamat A."/>
            <person name="Kanga B."/>
            <person name="Kashin S."/>
            <person name="Khazanovich D."/>
            <person name="Kisner P."/>
            <person name="Lance K."/>
            <person name="Lara M."/>
            <person name="Lee W."/>
            <person name="Lennon N."/>
            <person name="Letendre F."/>
            <person name="LeVine R."/>
            <person name="Lipovsky A."/>
            <person name="Liu X."/>
            <person name="Liu J."/>
            <person name="Liu S."/>
            <person name="Lokyitsang T."/>
            <person name="Lokyitsang Y."/>
            <person name="Lubonja R."/>
            <person name="Lui A."/>
            <person name="MacDonald P."/>
            <person name="Magnisalis V."/>
            <person name="Maru K."/>
            <person name="Matthews C."/>
            <person name="McCusker W."/>
            <person name="McDonough S."/>
            <person name="Mehta T."/>
            <person name="Meldrim J."/>
            <person name="Meneus L."/>
            <person name="Mihai O."/>
            <person name="Mihalev A."/>
            <person name="Mihova T."/>
            <person name="Mittelman R."/>
            <person name="Mlenga V."/>
            <person name="Montmayeur A."/>
            <person name="Mulrain L."/>
            <person name="Navidi A."/>
            <person name="Naylor J."/>
            <person name="Negash T."/>
            <person name="Nguyen T."/>
            <person name="Nguyen N."/>
            <person name="Nicol R."/>
            <person name="Norbu C."/>
            <person name="Norbu N."/>
            <person name="Novod N."/>
            <person name="O'Neill B."/>
            <person name="Osman S."/>
            <person name="Markiewicz E."/>
            <person name="Oyono O.L."/>
            <person name="Patti C."/>
            <person name="Phunkhang P."/>
            <person name="Pierre F."/>
            <person name="Priest M."/>
            <person name="Raghuraman S."/>
            <person name="Rege F."/>
            <person name="Reyes R."/>
            <person name="Rise C."/>
            <person name="Rogov P."/>
            <person name="Ross K."/>
            <person name="Ryan E."/>
            <person name="Settipalli S."/>
            <person name="Shea T."/>
            <person name="Sherpa N."/>
            <person name="Shi L."/>
            <person name="Shih D."/>
            <person name="Sparrow T."/>
            <person name="Spaulding J."/>
            <person name="Stalker J."/>
            <person name="Stange-Thomann N."/>
            <person name="Stavropoulos S."/>
            <person name="Stone C."/>
            <person name="Strader C."/>
            <person name="Tesfaye S."/>
            <person name="Thomson T."/>
            <person name="Thoulutsang Y."/>
            <person name="Thoulutsang D."/>
            <person name="Topham K."/>
            <person name="Topping I."/>
            <person name="Tsamla T."/>
            <person name="Vassiliev H."/>
            <person name="Vo A."/>
            <person name="Wangchuk T."/>
            <person name="Wangdi T."/>
            <person name="Weiand M."/>
            <person name="Wilkinson J."/>
            <person name="Wilson A."/>
            <person name="Yadav S."/>
            <person name="Young G."/>
            <person name="Yu Q."/>
            <person name="Zembek L."/>
            <person name="Zhong D."/>
            <person name="Zimmer A."/>
            <person name="Zwirko Z."/>
            <person name="Jaffe D.B."/>
            <person name="Alvarez P."/>
            <person name="Brockman W."/>
            <person name="Butler J."/>
            <person name="Chin C."/>
            <person name="Gnerre S."/>
            <person name="Grabherr M."/>
            <person name="Kleber M."/>
            <person name="Mauceli E."/>
            <person name="MacCallum I."/>
        </authorList>
    </citation>
    <scope>NUCLEOTIDE SEQUENCE [LARGE SCALE GENOMIC DNA]</scope>
    <source>
        <strain evidence="3">Tucson 14024-0371.13</strain>
    </source>
</reference>
<name>B3M8P4_DROAN</name>